<organism evidence="8 9">
    <name type="scientific">Nocardia carnea</name>
    <dbReference type="NCBI Taxonomy" id="37328"/>
    <lineage>
        <taxon>Bacteria</taxon>
        <taxon>Bacillati</taxon>
        <taxon>Actinomycetota</taxon>
        <taxon>Actinomycetes</taxon>
        <taxon>Mycobacteriales</taxon>
        <taxon>Nocardiaceae</taxon>
        <taxon>Nocardia</taxon>
    </lineage>
</organism>
<protein>
    <submittedName>
        <fullName evidence="8">Cytochrome P450</fullName>
    </submittedName>
</protein>
<evidence type="ECO:0000256" key="7">
    <source>
        <dbReference type="SAM" id="MobiDB-lite"/>
    </source>
</evidence>
<dbReference type="InterPro" id="IPR017972">
    <property type="entry name" value="Cyt_P450_CS"/>
</dbReference>
<feature type="region of interest" description="Disordered" evidence="7">
    <location>
        <begin position="1"/>
        <end position="23"/>
    </location>
</feature>
<dbReference type="SUPFAM" id="SSF48264">
    <property type="entry name" value="Cytochrome P450"/>
    <property type="match status" value="1"/>
</dbReference>
<keyword evidence="5" id="KW-0408">Iron</keyword>
<keyword evidence="2" id="KW-0349">Heme</keyword>
<evidence type="ECO:0000313" key="9">
    <source>
        <dbReference type="Proteomes" id="UP001611263"/>
    </source>
</evidence>
<dbReference type="InterPro" id="IPR036396">
    <property type="entry name" value="Cyt_P450_sf"/>
</dbReference>
<dbReference type="RefSeq" id="WP_033241681.1">
    <property type="nucleotide sequence ID" value="NZ_JBIRUQ010000001.1"/>
</dbReference>
<evidence type="ECO:0000256" key="4">
    <source>
        <dbReference type="ARBA" id="ARBA00023002"/>
    </source>
</evidence>
<comment type="caution">
    <text evidence="8">The sequence shown here is derived from an EMBL/GenBank/DDBJ whole genome shotgun (WGS) entry which is preliminary data.</text>
</comment>
<dbReference type="PANTHER" id="PTHR46696">
    <property type="entry name" value="P450, PUTATIVE (EUROFUNG)-RELATED"/>
    <property type="match status" value="1"/>
</dbReference>
<dbReference type="Proteomes" id="UP001611263">
    <property type="component" value="Unassembled WGS sequence"/>
</dbReference>
<keyword evidence="9" id="KW-1185">Reference proteome</keyword>
<comment type="similarity">
    <text evidence="1">Belongs to the cytochrome P450 family.</text>
</comment>
<dbReference type="Gene3D" id="1.10.630.10">
    <property type="entry name" value="Cytochrome P450"/>
    <property type="match status" value="1"/>
</dbReference>
<keyword evidence="4" id="KW-0560">Oxidoreductase</keyword>
<dbReference type="PROSITE" id="PS00086">
    <property type="entry name" value="CYTOCHROME_P450"/>
    <property type="match status" value="1"/>
</dbReference>
<evidence type="ECO:0000256" key="6">
    <source>
        <dbReference type="ARBA" id="ARBA00023033"/>
    </source>
</evidence>
<gene>
    <name evidence="8" type="ORF">ACH4WX_04495</name>
</gene>
<dbReference type="EMBL" id="JBIRUQ010000001">
    <property type="protein sequence ID" value="MFI1459963.1"/>
    <property type="molecule type" value="Genomic_DNA"/>
</dbReference>
<evidence type="ECO:0000256" key="2">
    <source>
        <dbReference type="ARBA" id="ARBA00022617"/>
    </source>
</evidence>
<evidence type="ECO:0000256" key="1">
    <source>
        <dbReference type="ARBA" id="ARBA00010617"/>
    </source>
</evidence>
<keyword evidence="3" id="KW-0479">Metal-binding</keyword>
<dbReference type="PRINTS" id="PR00359">
    <property type="entry name" value="BP450"/>
</dbReference>
<evidence type="ECO:0000256" key="5">
    <source>
        <dbReference type="ARBA" id="ARBA00023004"/>
    </source>
</evidence>
<reference evidence="8 9" key="1">
    <citation type="submission" date="2024-10" db="EMBL/GenBank/DDBJ databases">
        <title>The Natural Products Discovery Center: Release of the First 8490 Sequenced Strains for Exploring Actinobacteria Biosynthetic Diversity.</title>
        <authorList>
            <person name="Kalkreuter E."/>
            <person name="Kautsar S.A."/>
            <person name="Yang D."/>
            <person name="Bader C.D."/>
            <person name="Teijaro C.N."/>
            <person name="Fluegel L."/>
            <person name="Davis C.M."/>
            <person name="Simpson J.R."/>
            <person name="Lauterbach L."/>
            <person name="Steele A.D."/>
            <person name="Gui C."/>
            <person name="Meng S."/>
            <person name="Li G."/>
            <person name="Viehrig K."/>
            <person name="Ye F."/>
            <person name="Su P."/>
            <person name="Kiefer A.F."/>
            <person name="Nichols A."/>
            <person name="Cepeda A.J."/>
            <person name="Yan W."/>
            <person name="Fan B."/>
            <person name="Jiang Y."/>
            <person name="Adhikari A."/>
            <person name="Zheng C.-J."/>
            <person name="Schuster L."/>
            <person name="Cowan T.M."/>
            <person name="Smanski M.J."/>
            <person name="Chevrette M.G."/>
            <person name="De Carvalho L.P.S."/>
            <person name="Shen B."/>
        </authorList>
    </citation>
    <scope>NUCLEOTIDE SEQUENCE [LARGE SCALE GENOMIC DNA]</scope>
    <source>
        <strain evidence="8 9">NPDC020568</strain>
    </source>
</reference>
<evidence type="ECO:0000313" key="8">
    <source>
        <dbReference type="EMBL" id="MFI1459963.1"/>
    </source>
</evidence>
<proteinExistence type="inferred from homology"/>
<dbReference type="PANTHER" id="PTHR46696:SF1">
    <property type="entry name" value="CYTOCHROME P450 YJIB-RELATED"/>
    <property type="match status" value="1"/>
</dbReference>
<accession>A0ABW7TG05</accession>
<sequence length="422" mass="45950">MTTAKTDRYDAVDSVPLTHGSPVDTAGPRIPLYTEEFAADPHKVYREMRERFGSLAPVELAPGVPATLVIGYHTAVRIMHDPEHFPADPRVWQRGVRADCPVLPMMEYRPNPLRTVGHDRARYRSAAVAAIDGVDMHELRATIEEISISLINSFCADGHCDVVGQYASPLIFATLNAILGCPPELGHRAAQGLAAMFDTVDAEAGNATQADALLELARLKRMRPGDDITSRLVQHPVHLSDEETRQQLAVMYGAGTEPPQSLISNTLLLMLTDERFAATVLDGSLSTRDALDEVLFNDPPLANYCISYPRQPILIDGIWLPAHQPVLIGMSACNNDPAINTGGLAHNRSHLAFSIGPHSCPAQSVALMIVRDAIDQLLDAIPEMQLAVPRTELRWRPGPFHRALVSLPVTFPASPPILTGGH</sequence>
<name>A0ABW7TG05_9NOCA</name>
<keyword evidence="6" id="KW-0503">Monooxygenase</keyword>
<evidence type="ECO:0000256" key="3">
    <source>
        <dbReference type="ARBA" id="ARBA00022723"/>
    </source>
</evidence>
<feature type="compositionally biased region" description="Basic and acidic residues" evidence="7">
    <location>
        <begin position="1"/>
        <end position="11"/>
    </location>
</feature>
<dbReference type="GeneID" id="93505645"/>
<dbReference type="InterPro" id="IPR002397">
    <property type="entry name" value="Cyt_P450_B"/>
</dbReference>